<dbReference type="AlphaFoldDB" id="A0A6C0CV35"/>
<feature type="coiled-coil region" evidence="1">
    <location>
        <begin position="126"/>
        <end position="156"/>
    </location>
</feature>
<proteinExistence type="predicted"/>
<evidence type="ECO:0000256" key="1">
    <source>
        <dbReference type="SAM" id="Coils"/>
    </source>
</evidence>
<keyword evidence="1" id="KW-0175">Coiled coil</keyword>
<feature type="region of interest" description="Disordered" evidence="2">
    <location>
        <begin position="222"/>
        <end position="253"/>
    </location>
</feature>
<feature type="compositionally biased region" description="Basic and acidic residues" evidence="2">
    <location>
        <begin position="222"/>
        <end position="243"/>
    </location>
</feature>
<evidence type="ECO:0000313" key="3">
    <source>
        <dbReference type="EMBL" id="QHT08388.1"/>
    </source>
</evidence>
<protein>
    <submittedName>
        <fullName evidence="3">Uncharacterized protein</fullName>
    </submittedName>
</protein>
<reference evidence="3" key="1">
    <citation type="journal article" date="2020" name="Nature">
        <title>Giant virus diversity and host interactions through global metagenomics.</title>
        <authorList>
            <person name="Schulz F."/>
            <person name="Roux S."/>
            <person name="Paez-Espino D."/>
            <person name="Jungbluth S."/>
            <person name="Walsh D.A."/>
            <person name="Denef V.J."/>
            <person name="McMahon K.D."/>
            <person name="Konstantinidis K.T."/>
            <person name="Eloe-Fadrosh E.A."/>
            <person name="Kyrpides N.C."/>
            <person name="Woyke T."/>
        </authorList>
    </citation>
    <scope>NUCLEOTIDE SEQUENCE</scope>
    <source>
        <strain evidence="3">GVMAG-M-3300022752-66</strain>
    </source>
</reference>
<evidence type="ECO:0000256" key="2">
    <source>
        <dbReference type="SAM" id="MobiDB-lite"/>
    </source>
</evidence>
<dbReference type="EMBL" id="MN739495">
    <property type="protein sequence ID" value="QHT08388.1"/>
    <property type="molecule type" value="Genomic_DNA"/>
</dbReference>
<organism evidence="3">
    <name type="scientific">viral metagenome</name>
    <dbReference type="NCBI Taxonomy" id="1070528"/>
    <lineage>
        <taxon>unclassified sequences</taxon>
        <taxon>metagenomes</taxon>
        <taxon>organismal metagenomes</taxon>
    </lineage>
</organism>
<sequence>MYFPTIDTILNLLTTGLFIFYMKKKLDENEHFKRAFFLNFDFFTSTLDIYLQENLHFYTDGDKKLFIENATRMNDYLVTNGQILMNQIQQICQFIGDFQLKPETKKETDDVETKEGEEPPKPILFEEKYKEEYKKAEELELNQERLEQLKNSILIETTPLGNVVMYYDSSRETFTYYSDSTIPYRYLEVVARKYVVTNRCKKLYIDMEKELKEAQEKLEKKQKEEQELKQQLEEGKEKNEKEGSTATNAPTKKNVFAKLKNYNRDNSLKTAGIPSDNKSVSKKVIPQVDKNATSTSEALLLKENANRYSYEGKMVNFSFLKKVERKAVDKRYGMNFADFKKMMMDKKNKT</sequence>
<name>A0A6C0CV35_9ZZZZ</name>
<accession>A0A6C0CV35</accession>